<dbReference type="GO" id="GO:0016020">
    <property type="term" value="C:membrane"/>
    <property type="evidence" value="ECO:0007669"/>
    <property type="project" value="InterPro"/>
</dbReference>
<name>A0A5N0THU3_9GAMM</name>
<proteinExistence type="predicted"/>
<evidence type="ECO:0000259" key="2">
    <source>
        <dbReference type="PROSITE" id="PS51096"/>
    </source>
</evidence>
<feature type="domain" description="PTS EIIA type-4" evidence="2">
    <location>
        <begin position="3"/>
        <end position="123"/>
    </location>
</feature>
<reference evidence="3 4" key="1">
    <citation type="submission" date="2019-09" db="EMBL/GenBank/DDBJ databases">
        <title>Wenzhouxiangella sp. Genome sequencing and assembly.</title>
        <authorList>
            <person name="Zhang R."/>
        </authorList>
    </citation>
    <scope>NUCLEOTIDE SEQUENCE [LARGE SCALE GENOMIC DNA]</scope>
    <source>
        <strain evidence="3 4">W260</strain>
    </source>
</reference>
<keyword evidence="4" id="KW-1185">Reference proteome</keyword>
<dbReference type="Proteomes" id="UP000325372">
    <property type="component" value="Unassembled WGS sequence"/>
</dbReference>
<dbReference type="InterPro" id="IPR036662">
    <property type="entry name" value="PTS_EIIA_man-typ_sf"/>
</dbReference>
<comment type="caution">
    <text evidence="3">The sequence shown here is derived from an EMBL/GenBank/DDBJ whole genome shotgun (WGS) entry which is preliminary data.</text>
</comment>
<accession>A0A5N0THU3</accession>
<organism evidence="3 4">
    <name type="scientific">Marinihelvus fidelis</name>
    <dbReference type="NCBI Taxonomy" id="2613842"/>
    <lineage>
        <taxon>Bacteria</taxon>
        <taxon>Pseudomonadati</taxon>
        <taxon>Pseudomonadota</taxon>
        <taxon>Gammaproteobacteria</taxon>
        <taxon>Chromatiales</taxon>
        <taxon>Wenzhouxiangellaceae</taxon>
        <taxon>Marinihelvus</taxon>
    </lineage>
</organism>
<dbReference type="EMBL" id="VYXP01000002">
    <property type="protein sequence ID" value="KAA9133426.1"/>
    <property type="molecule type" value="Genomic_DNA"/>
</dbReference>
<dbReference type="InterPro" id="IPR004701">
    <property type="entry name" value="PTS_EIIA_man-typ"/>
</dbReference>
<dbReference type="Pfam" id="PF03610">
    <property type="entry name" value="EIIA-man"/>
    <property type="match status" value="1"/>
</dbReference>
<dbReference type="RefSeq" id="WP_150862987.1">
    <property type="nucleotide sequence ID" value="NZ_VYXP01000002.1"/>
</dbReference>
<dbReference type="Gene3D" id="3.40.50.510">
    <property type="entry name" value="Phosphotransferase system, mannose-type IIA component"/>
    <property type="match status" value="1"/>
</dbReference>
<dbReference type="GO" id="GO:0016740">
    <property type="term" value="F:transferase activity"/>
    <property type="evidence" value="ECO:0007669"/>
    <property type="project" value="UniProtKB-KW"/>
</dbReference>
<dbReference type="PANTHER" id="PTHR33799">
    <property type="entry name" value="PTS PERMEASE-RELATED-RELATED"/>
    <property type="match status" value="1"/>
</dbReference>
<evidence type="ECO:0000313" key="3">
    <source>
        <dbReference type="EMBL" id="KAA9133426.1"/>
    </source>
</evidence>
<keyword evidence="1" id="KW-0808">Transferase</keyword>
<dbReference type="PROSITE" id="PS51096">
    <property type="entry name" value="PTS_EIIA_TYPE_4"/>
    <property type="match status" value="1"/>
</dbReference>
<gene>
    <name evidence="3" type="ORF">F3N42_03495</name>
</gene>
<dbReference type="PANTHER" id="PTHR33799:SF1">
    <property type="entry name" value="PTS SYSTEM MANNOSE-SPECIFIC EIIAB COMPONENT-RELATED"/>
    <property type="match status" value="1"/>
</dbReference>
<protein>
    <submittedName>
        <fullName evidence="3">PTS fructose IIA subunit family protein</fullName>
    </submittedName>
</protein>
<evidence type="ECO:0000256" key="1">
    <source>
        <dbReference type="ARBA" id="ARBA00022679"/>
    </source>
</evidence>
<dbReference type="GO" id="GO:0009401">
    <property type="term" value="P:phosphoenolpyruvate-dependent sugar phosphotransferase system"/>
    <property type="evidence" value="ECO:0007669"/>
    <property type="project" value="InterPro"/>
</dbReference>
<sequence>MSSVNLVLVTHEGIGSTLLAQARRILADELEGTVVVEVGYDEDIGSTTLEARIDCADSGAGVLVLTDVPGATPSNLAQVAAAGKHRVVVTGLNLPMLIRAWNYHQRPLEELAVIAVDGGRNAIGMVS</sequence>
<dbReference type="InterPro" id="IPR051471">
    <property type="entry name" value="Bacterial_PTS_sugar_comp"/>
</dbReference>
<evidence type="ECO:0000313" key="4">
    <source>
        <dbReference type="Proteomes" id="UP000325372"/>
    </source>
</evidence>
<dbReference type="AlphaFoldDB" id="A0A5N0THU3"/>
<dbReference type="SUPFAM" id="SSF53062">
    <property type="entry name" value="PTS system fructose IIA component-like"/>
    <property type="match status" value="1"/>
</dbReference>